<keyword evidence="5" id="KW-0677">Repeat</keyword>
<dbReference type="VEuPathDB" id="PlasmoDB:PcyM_0414300"/>
<evidence type="ECO:0000256" key="6">
    <source>
        <dbReference type="ARBA" id="ARBA00023136"/>
    </source>
</evidence>
<feature type="domain" description="6-Cys" evidence="11">
    <location>
        <begin position="1420"/>
        <end position="1609"/>
    </location>
</feature>
<evidence type="ECO:0000256" key="1">
    <source>
        <dbReference type="ARBA" id="ARBA00004236"/>
    </source>
</evidence>
<evidence type="ECO:0000259" key="11">
    <source>
        <dbReference type="PROSITE" id="PS51701"/>
    </source>
</evidence>
<evidence type="ECO:0000256" key="7">
    <source>
        <dbReference type="ARBA" id="ARBA00023157"/>
    </source>
</evidence>
<feature type="region of interest" description="Disordered" evidence="9">
    <location>
        <begin position="188"/>
        <end position="248"/>
    </location>
</feature>
<keyword evidence="4 10" id="KW-0732">Signal</keyword>
<evidence type="ECO:0000256" key="2">
    <source>
        <dbReference type="ARBA" id="ARBA00004241"/>
    </source>
</evidence>
<sequence length="2800" mass="317585">MGKLAKLKRVLLLLPLIHIILAQNNEAQVGVTCREKVRPPGWISGGEGDGGNEGSYEQIQQGSYEGIHDGRCVSRNADPHVLGRNPSGGTTNGRFPPKGVHYGERNDSNGNHPLLLPLKSEDRRWDLKLYHLGNFPFGEDSAGRKYNPSGAIKMVTNHLHGQVKNWNNNVASIAHELFGVSRVGKFSTRRVSRHLAEDDEDDEEDDGEEEEQQEEEQQEEEQQEEQNQHQQQKNGDGEEGPPKGKDESYQIKGMDLEEEEEEDEDEGFLLPLAADSDISGGAFDEVDGDFETTIKENGEELKDSDPAVETFASSNTNKEYVCDFMEHISLKDTTKKVVICEMKIQEPLVKVKVVCPTKSSDIIKYGTMEYVPKKAPYVTLVNQNEGKKNPKDSLKEKKLADLIPGVIITTEIGEKENELEKGIIEFILPPVVKEKKKIYYICDNSEPSHGVGNSGGRGVVSISIEPYGTSVKGCNYTGMKKKFFTYDYEEGKDMKHPCVFQLNAGEIGGIMFPKETKSTSCFDKMIPHSPNEKWDKKKKSLNEVINGAVIYNKDFKAKYFNVKYFSIPKSFREAIHLFCHIELKEGDKKHMVYISINQELNLSVFDLYESFSNVKKVIQVAKQTEEKKEYTCDFTDQLDKKEDPNEKKIIICRKRLTEFDTFHMKCGINKEKYKNLEMIPKMLKEEKKKKNVLKVQLDAQYELFKKYFLFHDKYAKYLPHYPSLLSFPLNRVAKLELKKNPIFKNHKDYSYFDEVTSTSDGFVKLLSYLDAQDPVVLSEQIANITITDEQSTEDIFDLKFQIPAYIDTNESLYLLMGCNNTKDGGNLGIVELVLSKNEHIVKGCNFSDAKMEHFTNNVGSTGAKCNITAYPNDLVGFNCSKKNLLASGEEDGSDETNVDIEPEGCFTKVYSNLQKTDIVSILPGVLLYSNGKKNSTSFIKIPPVLLTSDFKFSCKCKLESVENEIEVHVLRERDSKELNIVQLKQEATTTVKEKKKKKDEGEDEKIYMCPNKTLIEPKLEKLDDRYVQNICQVDVKEMNSYVELFCPPKDFTIHQNINMYYTTVKPTKEENKKMLDQAALDKLIPHAEMLHKTRNIHPLQSSTNGKEMAKVDLSHIYLFFPYYVKDDVEFNIMCDNSNTFFEEKKGGLLTYQIKIPKRSEKIKGCDFTSNKSDIFLNDATENNCLIDAMPKDIIGFVCPPDTVKITSCFKDAVVDNSLANISETLELTDNIANHTHSHKFSYIEIPSVVSKDLSFKCICVNLKKDYLLKSPPSAQLLDVIYQKLNIKKGESYNKGDPKNKFLMSNLQLYLSHKKNKAISIFQKVDALNPSEEDANPEQIIQQVADAETYDEMMGSSLSQIRDNHIAGEDYSVYATLSDDSLEQIIIKEISSLNESDFKLYTLKVNLKAPKLLKPKKVKENEYLCDFSKKSLIVPEPLTEESPPDIHCYSALKPLDTLYVKCPTEKAAYEIAKGKIGEDDEEEEKGIITLLDVDSADVDVEDSTSTPLDDPSFVKFFDKISMKPSDFFQKILNEEGDKEEDIDRVLPGAMYTSMKVLKKKDPFTSYAAVIIPPSVSRNTFFKVQCNNNEYKEGTKNGGYKGIIHLDISRSEKKTIGCDFTSESSSILTKGISLPSGQTKECEVEITKNDVFGVRCSNDSTFDPVKCFHEIYDKNGEKKQIVELIPDVKIFNLPNSKTKVSYGKVPLDYVNKINFSCSCTKPDGSTKGTIKVVVNKEESSLEDMKLTDAVKHNKVNFCNFFDDEALTFKENADKIVQCKVDAELFSEVVVILPKMGSTSDESDYKNLSVSPSLAEGEDIKVITDEKTQVPLSTALKGVYGNRVFSFEKNSKKGIGFSFFIPPTFENKNFKLVINQTGVLLTTTKQRGIIFIIVRKNMEPGSVKMCDFTSSEYSLAELDQSNNEKVCNVKIAKGDVFGITCPKGFYLYPEACFSNVTLDYYKGELHLEEEAEADGEQINFAERTKTNMRIKDLLHLLGDEDTEMADLQNFSEFSNITEMLNFETFHVGSMHLDFKKNYTSAYARVPNSFKSAIKFSCSCYNPHKKVFGSMEIETEYADSEEEPQIQEDLYVRNKLLPLRSKISIDADEVEPIIELDAMEDSEATDLDGCKEEDGTCGNMLSHGITYTCDFSKESLFTLIEGKLQRNTCTVDARALDVVTIKCPAIANHVHKEQTITETKETEKVIITIDEEQYVTYQQEKTNNKTFSLKEIYDMEYYGMTSEEVKNMRMVDAEWDKNEVYYPKRVIDNVVVANKVIKLEDALPGVLHLQSQVNNELKTTDLISDGVVRFIVPPYVKNDFQFHLFCGKSSEKKPQGKNTSLGVIRINISANRKEVQGCDFINEKDDTDLVIFTNKREKSSDSTCLISFIPNTVVGINCPTGKLLPENCFHETYFVAESEAGTVANQMSNLPKEKITDIIKGAIPVSNFSNKKNTYTYLILPKDMKSVATLNKRFYCTCDENVVKMKIDDIYLKREKDSRVDNETCSYDSVKKVTTCNVVEFMENLQQKDNKTNQYKVELARWDKLILKYPTNEKENYEKIFVNPINIKDKVLFKRVPTPIEEVLPGAITTTKYDSRTKIIEHTLRVPPYVSKEIHFSMVFNNSLSSKLVNYNYAYGGIVKIFIHVREGYSEISGCDFTGEYNHLFSHNLDPNLKESKTCSVTFGNNSYAGFACPKKFEVVPYNCFASVYDNNDDMKEKKLVDLSEEAESDFVQYNPRGVSLSYVTFKGDTKGHSISCKCVSSKVTHTINVTFKPDSDHSLPKTRIRIRYFDLSKATFSSHLRGG</sequence>
<feature type="domain" description="6-Cys" evidence="11">
    <location>
        <begin position="470"/>
        <end position="599"/>
    </location>
</feature>
<dbReference type="SMART" id="SM00970">
    <property type="entry name" value="s48_45"/>
    <property type="match status" value="9"/>
</dbReference>
<reference evidence="12" key="1">
    <citation type="submission" date="2010-08" db="EMBL/GenBank/DDBJ databases">
        <title>Sequence analysis of Pvs230, a P. vivax transmission-blocking vaccine protein.</title>
        <authorList>
            <person name="Doi M."/>
            <person name="Tanabe K."/>
            <person name="Tsuboi T."/>
        </authorList>
    </citation>
    <scope>NUCLEOTIDE SEQUENCE</scope>
    <source>
        <strain evidence="12">B</strain>
    </source>
</reference>
<feature type="domain" description="6-Cys" evidence="11">
    <location>
        <begin position="2141"/>
        <end position="2347"/>
    </location>
</feature>
<accession>H1AAL8</accession>
<dbReference type="PANTHER" id="PTHR38796">
    <property type="match status" value="1"/>
</dbReference>
<feature type="domain" description="6-Cys" evidence="11">
    <location>
        <begin position="2647"/>
        <end position="2779"/>
    </location>
</feature>
<dbReference type="EMBL" id="AB574620">
    <property type="protein sequence ID" value="BAL44611.1"/>
    <property type="molecule type" value="Genomic_DNA"/>
</dbReference>
<evidence type="ECO:0000256" key="8">
    <source>
        <dbReference type="ARBA" id="ARBA00023180"/>
    </source>
</evidence>
<evidence type="ECO:0000313" key="12">
    <source>
        <dbReference type="EMBL" id="BAL44611.1"/>
    </source>
</evidence>
<evidence type="ECO:0000256" key="3">
    <source>
        <dbReference type="ARBA" id="ARBA00022475"/>
    </source>
</evidence>
<feature type="domain" description="6-Cys" evidence="11">
    <location>
        <begin position="1005"/>
        <end position="1158"/>
    </location>
</feature>
<feature type="domain" description="6-Cys" evidence="11">
    <location>
        <begin position="1612"/>
        <end position="1735"/>
    </location>
</feature>
<feature type="region of interest" description="Disordered" evidence="9">
    <location>
        <begin position="80"/>
        <end position="108"/>
    </location>
</feature>
<dbReference type="Pfam" id="PF07422">
    <property type="entry name" value="s48_45"/>
    <property type="match status" value="7"/>
</dbReference>
<feature type="domain" description="6-Cys" evidence="11">
    <location>
        <begin position="2350"/>
        <end position="2493"/>
    </location>
</feature>
<protein>
    <submittedName>
        <fullName evidence="12">Transmission-blocking target antigen P230</fullName>
    </submittedName>
</protein>
<feature type="compositionally biased region" description="Acidic residues" evidence="9">
    <location>
        <begin position="197"/>
        <end position="224"/>
    </location>
</feature>
<dbReference type="VEuPathDB" id="PlasmoDB:PCYB_042090"/>
<evidence type="ECO:0000256" key="5">
    <source>
        <dbReference type="ARBA" id="ARBA00022737"/>
    </source>
</evidence>
<gene>
    <name evidence="12" type="primary">pcys230</name>
</gene>
<dbReference type="GO" id="GO:0009986">
    <property type="term" value="C:cell surface"/>
    <property type="evidence" value="ECO:0007669"/>
    <property type="project" value="UniProtKB-SubCell"/>
</dbReference>
<proteinExistence type="predicted"/>
<keyword evidence="6" id="KW-0472">Membrane</keyword>
<feature type="domain" description="6-Cys" evidence="11">
    <location>
        <begin position="1899"/>
        <end position="2074"/>
    </location>
</feature>
<name>H1AAL8_9APIC</name>
<feature type="domain" description="6-Cys" evidence="11">
    <location>
        <begin position="840"/>
        <end position="986"/>
    </location>
</feature>
<evidence type="ECO:0000256" key="4">
    <source>
        <dbReference type="ARBA" id="ARBA00022729"/>
    </source>
</evidence>
<keyword evidence="8" id="KW-0325">Glycoprotein</keyword>
<dbReference type="InterPro" id="IPR051444">
    <property type="entry name" value="Parasite_Repro/Invasion_Surf"/>
</dbReference>
<keyword evidence="3" id="KW-1003">Cell membrane</keyword>
<feature type="signal peptide" evidence="10">
    <location>
        <begin position="1"/>
        <end position="22"/>
    </location>
</feature>
<keyword evidence="7" id="KW-1015">Disulfide bond</keyword>
<dbReference type="Gene3D" id="2.60.40.2860">
    <property type="match status" value="9"/>
</dbReference>
<organism evidence="12">
    <name type="scientific">Plasmodium cynomolgi</name>
    <dbReference type="NCBI Taxonomy" id="5827"/>
    <lineage>
        <taxon>Eukaryota</taxon>
        <taxon>Sar</taxon>
        <taxon>Alveolata</taxon>
        <taxon>Apicomplexa</taxon>
        <taxon>Aconoidasida</taxon>
        <taxon>Haemosporida</taxon>
        <taxon>Plasmodiidae</taxon>
        <taxon>Plasmodium</taxon>
        <taxon>Plasmodium (Plasmodium)</taxon>
    </lineage>
</organism>
<evidence type="ECO:0000256" key="10">
    <source>
        <dbReference type="SAM" id="SignalP"/>
    </source>
</evidence>
<dbReference type="GO" id="GO:0005886">
    <property type="term" value="C:plasma membrane"/>
    <property type="evidence" value="ECO:0007669"/>
    <property type="project" value="UniProtKB-SubCell"/>
</dbReference>
<dbReference type="PANTHER" id="PTHR38796:SF1">
    <property type="entry name" value="ANCHORED PROTEIN, PUTATIVE (AFU_ORTHOLOGUE AFUA_4G09600)-RELATED"/>
    <property type="match status" value="1"/>
</dbReference>
<dbReference type="InterPro" id="IPR038160">
    <property type="entry name" value="6_CYS_dom_sf"/>
</dbReference>
<comment type="subcellular location">
    <subcellularLocation>
        <location evidence="1">Cell membrane</location>
    </subcellularLocation>
    <subcellularLocation>
        <location evidence="2">Cell surface</location>
    </subcellularLocation>
</comment>
<evidence type="ECO:0000256" key="9">
    <source>
        <dbReference type="SAM" id="MobiDB-lite"/>
    </source>
</evidence>
<dbReference type="PROSITE" id="PS51701">
    <property type="entry name" value="6_CYS"/>
    <property type="match status" value="11"/>
</dbReference>
<dbReference type="OMA" id="EYTCDFT"/>
<dbReference type="InterPro" id="IPR010884">
    <property type="entry name" value="6_CYS_dom"/>
</dbReference>
<feature type="chain" id="PRO_5003547534" evidence="10">
    <location>
        <begin position="23"/>
        <end position="2800"/>
    </location>
</feature>
<feature type="domain" description="6-Cys" evidence="11">
    <location>
        <begin position="1161"/>
        <end position="1284"/>
    </location>
</feature>
<feature type="domain" description="6-Cys" evidence="11">
    <location>
        <begin position="318"/>
        <end position="467"/>
    </location>
</feature>